<gene>
    <name evidence="1" type="ORF">OIU85_024591</name>
</gene>
<reference evidence="1" key="1">
    <citation type="submission" date="2022-11" db="EMBL/GenBank/DDBJ databases">
        <authorList>
            <person name="Hyden B.L."/>
            <person name="Feng K."/>
            <person name="Yates T."/>
            <person name="Jawdy S."/>
            <person name="Smart L.B."/>
            <person name="Muchero W."/>
        </authorList>
    </citation>
    <scope>NUCLEOTIDE SEQUENCE</scope>
    <source>
        <tissue evidence="1">Shoot tip</tissue>
    </source>
</reference>
<dbReference type="Gene3D" id="2.60.120.10">
    <property type="entry name" value="Jelly Rolls"/>
    <property type="match status" value="1"/>
</dbReference>
<accession>A0A9Q0Z4Z1</accession>
<dbReference type="OrthoDB" id="1740607at2759"/>
<dbReference type="Proteomes" id="UP001151529">
    <property type="component" value="Chromosome 10"/>
</dbReference>
<dbReference type="InterPro" id="IPR011051">
    <property type="entry name" value="RmlC_Cupin_sf"/>
</dbReference>
<dbReference type="AlphaFoldDB" id="A0A9Q0Z4Z1"/>
<dbReference type="SUPFAM" id="SSF51182">
    <property type="entry name" value="RmlC-like cupins"/>
    <property type="match status" value="1"/>
</dbReference>
<sequence>MKEEEDMRSNRGKIPATSIQRLKSQFRSQNGHLRVLERFSKQSELLRGLENYRFAIIEANPNTFAEKLNRDIFQIYWEYNRDKNTANMSVKAGDCRGGYLSTIGGGCPDKQQCLETCRPCYRGYGIVYAFCVGPSGPLPYWECRCSFHKGAPCPPPGPPQCPGRWPRALTNSTTLNGTLV</sequence>
<keyword evidence="2" id="KW-1185">Reference proteome</keyword>
<proteinExistence type="predicted"/>
<reference evidence="1" key="2">
    <citation type="journal article" date="2023" name="Int. J. Mol. Sci.">
        <title>De Novo Assembly and Annotation of 11 Diverse Shrub Willow (Salix) Genomes Reveals Novel Gene Organization in Sex-Linked Regions.</title>
        <authorList>
            <person name="Hyden B."/>
            <person name="Feng K."/>
            <person name="Yates T.B."/>
            <person name="Jawdy S."/>
            <person name="Cereghino C."/>
            <person name="Smart L.B."/>
            <person name="Muchero W."/>
        </authorList>
    </citation>
    <scope>NUCLEOTIDE SEQUENCE [LARGE SCALE GENOMIC DNA]</scope>
    <source>
        <tissue evidence="1">Shoot tip</tissue>
    </source>
</reference>
<comment type="caution">
    <text evidence="1">The sequence shown here is derived from an EMBL/GenBank/DDBJ whole genome shotgun (WGS) entry which is preliminary data.</text>
</comment>
<protein>
    <submittedName>
        <fullName evidence="1">Uncharacterized protein</fullName>
    </submittedName>
</protein>
<organism evidence="1 2">
    <name type="scientific">Salix viminalis</name>
    <name type="common">Common osier</name>
    <name type="synonym">Basket willow</name>
    <dbReference type="NCBI Taxonomy" id="40686"/>
    <lineage>
        <taxon>Eukaryota</taxon>
        <taxon>Viridiplantae</taxon>
        <taxon>Streptophyta</taxon>
        <taxon>Embryophyta</taxon>
        <taxon>Tracheophyta</taxon>
        <taxon>Spermatophyta</taxon>
        <taxon>Magnoliopsida</taxon>
        <taxon>eudicotyledons</taxon>
        <taxon>Gunneridae</taxon>
        <taxon>Pentapetalae</taxon>
        <taxon>rosids</taxon>
        <taxon>fabids</taxon>
        <taxon>Malpighiales</taxon>
        <taxon>Salicaceae</taxon>
        <taxon>Saliceae</taxon>
        <taxon>Salix</taxon>
    </lineage>
</organism>
<evidence type="ECO:0000313" key="1">
    <source>
        <dbReference type="EMBL" id="KAJ6721515.1"/>
    </source>
</evidence>
<dbReference type="InterPro" id="IPR014710">
    <property type="entry name" value="RmlC-like_jellyroll"/>
</dbReference>
<name>A0A9Q0Z4Z1_SALVM</name>
<dbReference type="EMBL" id="JAPFFL010000006">
    <property type="protein sequence ID" value="KAJ6721515.1"/>
    <property type="molecule type" value="Genomic_DNA"/>
</dbReference>
<evidence type="ECO:0000313" key="2">
    <source>
        <dbReference type="Proteomes" id="UP001151529"/>
    </source>
</evidence>